<keyword evidence="6" id="KW-1133">Transmembrane helix</keyword>
<accession>A0A4Q5M3L2</accession>
<dbReference type="SMART" id="SM00388">
    <property type="entry name" value="HisKA"/>
    <property type="match status" value="1"/>
</dbReference>
<dbReference type="PRINTS" id="PR00344">
    <property type="entry name" value="BCTRLSENSOR"/>
</dbReference>
<dbReference type="SUPFAM" id="SSF47384">
    <property type="entry name" value="Homodimeric domain of signal transducing histidine kinase"/>
    <property type="match status" value="1"/>
</dbReference>
<keyword evidence="9" id="KW-1185">Reference proteome</keyword>
<dbReference type="Gene3D" id="1.10.287.130">
    <property type="match status" value="1"/>
</dbReference>
<dbReference type="Gene3D" id="3.30.565.10">
    <property type="entry name" value="Histidine kinase-like ATPase, C-terminal domain"/>
    <property type="match status" value="1"/>
</dbReference>
<feature type="transmembrane region" description="Helical" evidence="6">
    <location>
        <begin position="7"/>
        <end position="28"/>
    </location>
</feature>
<evidence type="ECO:0000256" key="4">
    <source>
        <dbReference type="ARBA" id="ARBA00022679"/>
    </source>
</evidence>
<dbReference type="PANTHER" id="PTHR43304:SF1">
    <property type="entry name" value="PAC DOMAIN-CONTAINING PROTEIN"/>
    <property type="match status" value="1"/>
</dbReference>
<dbReference type="SMART" id="SM00387">
    <property type="entry name" value="HATPase_c"/>
    <property type="match status" value="1"/>
</dbReference>
<comment type="caution">
    <text evidence="8">The sequence shown here is derived from an EMBL/GenBank/DDBJ whole genome shotgun (WGS) entry which is preliminary data.</text>
</comment>
<gene>
    <name evidence="8" type="ORF">EWM59_04210</name>
</gene>
<dbReference type="InterPro" id="IPR052162">
    <property type="entry name" value="Sensor_kinase/Photoreceptor"/>
</dbReference>
<dbReference type="GO" id="GO:0000155">
    <property type="term" value="F:phosphorelay sensor kinase activity"/>
    <property type="evidence" value="ECO:0007669"/>
    <property type="project" value="InterPro"/>
</dbReference>
<name>A0A4Q5M3L2_9BACT</name>
<dbReference type="InterPro" id="IPR036097">
    <property type="entry name" value="HisK_dim/P_sf"/>
</dbReference>
<dbReference type="RefSeq" id="WP_130019704.1">
    <property type="nucleotide sequence ID" value="NZ_SEWF01000005.1"/>
</dbReference>
<dbReference type="InterPro" id="IPR036890">
    <property type="entry name" value="HATPase_C_sf"/>
</dbReference>
<dbReference type="OrthoDB" id="9124519at2"/>
<proteinExistence type="predicted"/>
<evidence type="ECO:0000259" key="7">
    <source>
        <dbReference type="PROSITE" id="PS50109"/>
    </source>
</evidence>
<evidence type="ECO:0000256" key="3">
    <source>
        <dbReference type="ARBA" id="ARBA00022553"/>
    </source>
</evidence>
<dbReference type="InterPro" id="IPR004358">
    <property type="entry name" value="Sig_transdc_His_kin-like_C"/>
</dbReference>
<evidence type="ECO:0000313" key="9">
    <source>
        <dbReference type="Proteomes" id="UP000293162"/>
    </source>
</evidence>
<keyword evidence="6" id="KW-0812">Transmembrane</keyword>
<dbReference type="CDD" id="cd00082">
    <property type="entry name" value="HisKA"/>
    <property type="match status" value="1"/>
</dbReference>
<evidence type="ECO:0000313" key="8">
    <source>
        <dbReference type="EMBL" id="RYU96745.1"/>
    </source>
</evidence>
<dbReference type="PROSITE" id="PS50109">
    <property type="entry name" value="HIS_KIN"/>
    <property type="match status" value="1"/>
</dbReference>
<comment type="catalytic activity">
    <reaction evidence="1">
        <text>ATP + protein L-histidine = ADP + protein N-phospho-L-histidine.</text>
        <dbReference type="EC" id="2.7.13.3"/>
    </reaction>
</comment>
<dbReference type="EMBL" id="SEWF01000005">
    <property type="protein sequence ID" value="RYU96745.1"/>
    <property type="molecule type" value="Genomic_DNA"/>
</dbReference>
<dbReference type="Pfam" id="PF02518">
    <property type="entry name" value="HATPase_c"/>
    <property type="match status" value="1"/>
</dbReference>
<dbReference type="Proteomes" id="UP000293162">
    <property type="component" value="Unassembled WGS sequence"/>
</dbReference>
<dbReference type="InterPro" id="IPR007891">
    <property type="entry name" value="CHASE3"/>
</dbReference>
<feature type="transmembrane region" description="Helical" evidence="6">
    <location>
        <begin position="178"/>
        <end position="202"/>
    </location>
</feature>
<reference evidence="8 9" key="1">
    <citation type="submission" date="2019-02" db="EMBL/GenBank/DDBJ databases">
        <title>Bacterial novel species Emticicia sp. 17J42-9 isolated from soil.</title>
        <authorList>
            <person name="Jung H.-Y."/>
        </authorList>
    </citation>
    <scope>NUCLEOTIDE SEQUENCE [LARGE SCALE GENOMIC DNA]</scope>
    <source>
        <strain evidence="8 9">17J42-9</strain>
    </source>
</reference>
<dbReference type="CDD" id="cd19410">
    <property type="entry name" value="HK9-like_sensor"/>
    <property type="match status" value="1"/>
</dbReference>
<dbReference type="Pfam" id="PF05227">
    <property type="entry name" value="CHASE3"/>
    <property type="match status" value="1"/>
</dbReference>
<dbReference type="InterPro" id="IPR003661">
    <property type="entry name" value="HisK_dim/P_dom"/>
</dbReference>
<dbReference type="SUPFAM" id="SSF55874">
    <property type="entry name" value="ATPase domain of HSP90 chaperone/DNA topoisomerase II/histidine kinase"/>
    <property type="match status" value="1"/>
</dbReference>
<protein>
    <recommendedName>
        <fullName evidence="2">histidine kinase</fullName>
        <ecNumber evidence="2">2.7.13.3</ecNumber>
    </recommendedName>
</protein>
<evidence type="ECO:0000256" key="6">
    <source>
        <dbReference type="SAM" id="Phobius"/>
    </source>
</evidence>
<evidence type="ECO:0000256" key="1">
    <source>
        <dbReference type="ARBA" id="ARBA00000085"/>
    </source>
</evidence>
<evidence type="ECO:0000256" key="2">
    <source>
        <dbReference type="ARBA" id="ARBA00012438"/>
    </source>
</evidence>
<dbReference type="InterPro" id="IPR005467">
    <property type="entry name" value="His_kinase_dom"/>
</dbReference>
<keyword evidence="5 8" id="KW-0418">Kinase</keyword>
<dbReference type="Pfam" id="PF00512">
    <property type="entry name" value="HisKA"/>
    <property type="match status" value="1"/>
</dbReference>
<dbReference type="AlphaFoldDB" id="A0A4Q5M3L2"/>
<keyword evidence="3" id="KW-0597">Phosphoprotein</keyword>
<dbReference type="InterPro" id="IPR003594">
    <property type="entry name" value="HATPase_dom"/>
</dbReference>
<dbReference type="PANTHER" id="PTHR43304">
    <property type="entry name" value="PHYTOCHROME-LIKE PROTEIN CPH1"/>
    <property type="match status" value="1"/>
</dbReference>
<keyword evidence="4" id="KW-0808">Transferase</keyword>
<sequence>MRKPFRYVTLSFISCIILLLILTIISYVKVHQTLAYMEDIERNYQVMMKGEELISKMKDMEAGQRGYLLTQRNVFLNPYYDAYRVVGKIINDLEDLVEHNQTQTSRLTHLKKLIADKIKITDANVKLARAKEPISPENLKEDKNKMDEIRNTMNLFQLTEKQFLNNKYNLKISNDKHLPAYIIALSASSALLLLASFGFLLYELRKRINFQKALENNLDKLQRSNSELEQFAYVASHDLKEPLRKIRAFSGILLKKHYQALNQDGQESLDKIEKSAERMQLLIDDLLTFSRTVNHRDQDFETVDLNAILEEVESDISLSIDEKQARILTENLPVILGFSFQLKQLFYNLLSNSIKFSKNGVAPVIEITSEEMSGKDIFFIEGIREESTFYHICFQDNGIGFERNYAEKIFVIFQRLHGRQDYEGTGIGLAICKRVMGNHNGFIFAEGELGKGAKFHLFFPKTPNLVNNNQIQKLLSV</sequence>
<keyword evidence="6" id="KW-0472">Membrane</keyword>
<organism evidence="8 9">
    <name type="scientific">Emticicia agri</name>
    <dbReference type="NCBI Taxonomy" id="2492393"/>
    <lineage>
        <taxon>Bacteria</taxon>
        <taxon>Pseudomonadati</taxon>
        <taxon>Bacteroidota</taxon>
        <taxon>Cytophagia</taxon>
        <taxon>Cytophagales</taxon>
        <taxon>Leadbetterellaceae</taxon>
        <taxon>Emticicia</taxon>
    </lineage>
</organism>
<evidence type="ECO:0000256" key="5">
    <source>
        <dbReference type="ARBA" id="ARBA00022777"/>
    </source>
</evidence>
<feature type="domain" description="Histidine kinase" evidence="7">
    <location>
        <begin position="234"/>
        <end position="463"/>
    </location>
</feature>
<dbReference type="EC" id="2.7.13.3" evidence="2"/>